<accession>A0ABM1YDP9</accession>
<feature type="signal peptide" evidence="2">
    <location>
        <begin position="1"/>
        <end position="21"/>
    </location>
</feature>
<evidence type="ECO:0000313" key="3">
    <source>
        <dbReference type="EnsemblMetazoa" id="AALFPA23_008197.P11042"/>
    </source>
</evidence>
<dbReference type="Proteomes" id="UP000069940">
    <property type="component" value="Unassembled WGS sequence"/>
</dbReference>
<feature type="chain" id="PRO_5046965908" description="Secreted protein" evidence="2">
    <location>
        <begin position="22"/>
        <end position="358"/>
    </location>
</feature>
<feature type="compositionally biased region" description="Basic and acidic residues" evidence="1">
    <location>
        <begin position="201"/>
        <end position="210"/>
    </location>
</feature>
<feature type="region of interest" description="Disordered" evidence="1">
    <location>
        <begin position="200"/>
        <end position="358"/>
    </location>
</feature>
<protein>
    <recommendedName>
        <fullName evidence="5">Secreted protein</fullName>
    </recommendedName>
</protein>
<evidence type="ECO:0008006" key="5">
    <source>
        <dbReference type="Google" id="ProtNLM"/>
    </source>
</evidence>
<evidence type="ECO:0000256" key="2">
    <source>
        <dbReference type="SAM" id="SignalP"/>
    </source>
</evidence>
<feature type="compositionally biased region" description="Basic and acidic residues" evidence="1">
    <location>
        <begin position="63"/>
        <end position="151"/>
    </location>
</feature>
<name>A0ABM1YDP9_AEDAL</name>
<feature type="compositionally biased region" description="Polar residues" evidence="1">
    <location>
        <begin position="258"/>
        <end position="268"/>
    </location>
</feature>
<dbReference type="EnsemblMetazoa" id="AALFPA23_008197.R11042">
    <property type="protein sequence ID" value="AALFPA23_008197.P11042"/>
    <property type="gene ID" value="AALFPA23_008197"/>
</dbReference>
<reference evidence="4" key="1">
    <citation type="journal article" date="2015" name="Proc. Natl. Acad. Sci. U.S.A.">
        <title>Genome sequence of the Asian Tiger mosquito, Aedes albopictus, reveals insights into its biology, genetics, and evolution.</title>
        <authorList>
            <person name="Chen X.G."/>
            <person name="Jiang X."/>
            <person name="Gu J."/>
            <person name="Xu M."/>
            <person name="Wu Y."/>
            <person name="Deng Y."/>
            <person name="Zhang C."/>
            <person name="Bonizzoni M."/>
            <person name="Dermauw W."/>
            <person name="Vontas J."/>
            <person name="Armbruster P."/>
            <person name="Huang X."/>
            <person name="Yang Y."/>
            <person name="Zhang H."/>
            <person name="He W."/>
            <person name="Peng H."/>
            <person name="Liu Y."/>
            <person name="Wu K."/>
            <person name="Chen J."/>
            <person name="Lirakis M."/>
            <person name="Topalis P."/>
            <person name="Van Leeuwen T."/>
            <person name="Hall A.B."/>
            <person name="Jiang X."/>
            <person name="Thorpe C."/>
            <person name="Mueller R.L."/>
            <person name="Sun C."/>
            <person name="Waterhouse R.M."/>
            <person name="Yan G."/>
            <person name="Tu Z.J."/>
            <person name="Fang X."/>
            <person name="James A.A."/>
        </authorList>
    </citation>
    <scope>NUCLEOTIDE SEQUENCE [LARGE SCALE GENOMIC DNA]</scope>
    <source>
        <strain evidence="4">Foshan</strain>
    </source>
</reference>
<sequence>MVWCFNTVVILGVVVLKSSLAYSLYPGIFDPNPFIPKMNPQVLRITSSTLYDPNYGYDSSSGAKDDEAGYVRSNSEKGEGGFHHVETFQTKGGDDYEHEHESGYGESKNDADADYEDHQEPSVHKRDNNRDLKNDDRHYEVIEAHSNDHKNPNQHTTYGVKPTKAIKRPPVPEFGTRLTLPKKTTLKQNHNGYETVIYHGQENENSEKGYGRRNHHNAPPKTESFNEKHEEHDEEEVDDEEEERDTQDHDDDRDTEQSNYGDNYNSFKYDSEFDDFSKNFNDDADQGRSEEHDTGNDRKTSSSKNGYDYDDEVDREEVDEAANEDRYQGGEYDDDDDDNYGRHNRRHYDYASETDYDA</sequence>
<keyword evidence="2" id="KW-0732">Signal</keyword>
<feature type="region of interest" description="Disordered" evidence="1">
    <location>
        <begin position="57"/>
        <end position="177"/>
    </location>
</feature>
<dbReference type="RefSeq" id="XP_019550192.3">
    <property type="nucleotide sequence ID" value="XM_019694647.3"/>
</dbReference>
<evidence type="ECO:0000313" key="4">
    <source>
        <dbReference type="Proteomes" id="UP000069940"/>
    </source>
</evidence>
<keyword evidence="4" id="KW-1185">Reference proteome</keyword>
<feature type="compositionally biased region" description="Basic and acidic residues" evidence="1">
    <location>
        <begin position="269"/>
        <end position="300"/>
    </location>
</feature>
<feature type="compositionally biased region" description="Acidic residues" evidence="1">
    <location>
        <begin position="232"/>
        <end position="245"/>
    </location>
</feature>
<proteinExistence type="predicted"/>
<evidence type="ECO:0000256" key="1">
    <source>
        <dbReference type="SAM" id="MobiDB-lite"/>
    </source>
</evidence>
<feature type="compositionally biased region" description="Acidic residues" evidence="1">
    <location>
        <begin position="308"/>
        <end position="322"/>
    </location>
</feature>
<organism evidence="3 4">
    <name type="scientific">Aedes albopictus</name>
    <name type="common">Asian tiger mosquito</name>
    <name type="synonym">Stegomyia albopicta</name>
    <dbReference type="NCBI Taxonomy" id="7160"/>
    <lineage>
        <taxon>Eukaryota</taxon>
        <taxon>Metazoa</taxon>
        <taxon>Ecdysozoa</taxon>
        <taxon>Arthropoda</taxon>
        <taxon>Hexapoda</taxon>
        <taxon>Insecta</taxon>
        <taxon>Pterygota</taxon>
        <taxon>Neoptera</taxon>
        <taxon>Endopterygota</taxon>
        <taxon>Diptera</taxon>
        <taxon>Nematocera</taxon>
        <taxon>Culicoidea</taxon>
        <taxon>Culicidae</taxon>
        <taxon>Culicinae</taxon>
        <taxon>Aedini</taxon>
        <taxon>Aedes</taxon>
        <taxon>Stegomyia</taxon>
    </lineage>
</organism>
<feature type="compositionally biased region" description="Basic and acidic residues" evidence="1">
    <location>
        <begin position="246"/>
        <end position="256"/>
    </location>
</feature>
<reference evidence="3" key="2">
    <citation type="submission" date="2025-05" db="UniProtKB">
        <authorList>
            <consortium name="EnsemblMetazoa"/>
        </authorList>
    </citation>
    <scope>IDENTIFICATION</scope>
    <source>
        <strain evidence="3">Foshan</strain>
    </source>
</reference>
<dbReference type="GeneID" id="109420324"/>